<organism evidence="2 3">
    <name type="scientific">Heligmosomoides polygyrus</name>
    <name type="common">Parasitic roundworm</name>
    <dbReference type="NCBI Taxonomy" id="6339"/>
    <lineage>
        <taxon>Eukaryota</taxon>
        <taxon>Metazoa</taxon>
        <taxon>Ecdysozoa</taxon>
        <taxon>Nematoda</taxon>
        <taxon>Chromadorea</taxon>
        <taxon>Rhabditida</taxon>
        <taxon>Rhabditina</taxon>
        <taxon>Rhabditomorpha</taxon>
        <taxon>Strongyloidea</taxon>
        <taxon>Heligmosomidae</taxon>
        <taxon>Heligmosomoides</taxon>
    </lineage>
</organism>
<dbReference type="AlphaFoldDB" id="A0A183G3F1"/>
<accession>A0A3P7ZYW5</accession>
<dbReference type="WBParaSite" id="HPBE_0001592901-mRNA-1">
    <property type="protein sequence ID" value="HPBE_0001592901-mRNA-1"/>
    <property type="gene ID" value="HPBE_0001592901"/>
</dbReference>
<dbReference type="SUPFAM" id="SSF63748">
    <property type="entry name" value="Tudor/PWWP/MBT"/>
    <property type="match status" value="2"/>
</dbReference>
<name>A0A183G3F1_HELPZ</name>
<reference evidence="1 2" key="1">
    <citation type="submission" date="2018-11" db="EMBL/GenBank/DDBJ databases">
        <authorList>
            <consortium name="Pathogen Informatics"/>
        </authorList>
    </citation>
    <scope>NUCLEOTIDE SEQUENCE [LARGE SCALE GENOMIC DNA]</scope>
</reference>
<evidence type="ECO:0000313" key="1">
    <source>
        <dbReference type="EMBL" id="VDP04371.1"/>
    </source>
</evidence>
<reference evidence="3" key="2">
    <citation type="submission" date="2019-09" db="UniProtKB">
        <authorList>
            <consortium name="WormBaseParasite"/>
        </authorList>
    </citation>
    <scope>IDENTIFICATION</scope>
</reference>
<accession>A0A183G3F1</accession>
<protein>
    <submittedName>
        <fullName evidence="3">Tudor domain-containing protein</fullName>
    </submittedName>
</protein>
<sequence>GDPRDERLAPPDSDWGRTPEINRIPLHRTAVVEVLRVESPSCIWVRLTNHITQSLMLTEPEYEYCMAPFKDRTYARCRILEVLVASPYFSFTIYCLASMPKDFAYHPWQAILVSLWRLGNQTWTAAECAAFRHILSKFPLLKTRTVKSSIIYNDYRRAVQVRFTQLFLTAIIYLWSKSGVKLTWKEGHGSGCVLFPRGKQKSPREESMVVLIDGFGLSLGINKDRGAYTGEWQRVEILSCDVFANVLYLDSGGTELVLPHSLYKIHPTHCVYPPMCMQLCMYGVGPNRSDGSESDQKWGEEAKQLWRKLLREDLPMVVSVISGSPFHVFHVAKLRITNITRTLEDFEAITS</sequence>
<dbReference type="InterPro" id="IPR035437">
    <property type="entry name" value="SNase_OB-fold_sf"/>
</dbReference>
<evidence type="ECO:0000313" key="3">
    <source>
        <dbReference type="WBParaSite" id="HPBE_0001592901-mRNA-1"/>
    </source>
</evidence>
<evidence type="ECO:0000313" key="2">
    <source>
        <dbReference type="Proteomes" id="UP000050761"/>
    </source>
</evidence>
<proteinExistence type="predicted"/>
<dbReference type="Proteomes" id="UP000050761">
    <property type="component" value="Unassembled WGS sequence"/>
</dbReference>
<dbReference type="OrthoDB" id="5832178at2759"/>
<dbReference type="Gene3D" id="2.40.50.90">
    <property type="match status" value="1"/>
</dbReference>
<dbReference type="EMBL" id="UZAH01029122">
    <property type="protein sequence ID" value="VDP04371.1"/>
    <property type="molecule type" value="Genomic_DNA"/>
</dbReference>
<keyword evidence="2" id="KW-1185">Reference proteome</keyword>
<dbReference type="Gene3D" id="2.30.30.140">
    <property type="match status" value="1"/>
</dbReference>
<gene>
    <name evidence="1" type="ORF">HPBE_LOCUS15928</name>
</gene>